<dbReference type="PANTHER" id="PTHR11705:SF139">
    <property type="entry name" value="PEPTIDASE M14 CARBOXYPEPTIDASE A DOMAIN-CONTAINING PROTEIN"/>
    <property type="match status" value="1"/>
</dbReference>
<evidence type="ECO:0000256" key="2">
    <source>
        <dbReference type="ARBA" id="ARBA00004613"/>
    </source>
</evidence>
<evidence type="ECO:0000256" key="3">
    <source>
        <dbReference type="ARBA" id="ARBA00005988"/>
    </source>
</evidence>
<evidence type="ECO:0000256" key="1">
    <source>
        <dbReference type="ARBA" id="ARBA00001947"/>
    </source>
</evidence>
<evidence type="ECO:0000256" key="4">
    <source>
        <dbReference type="ARBA" id="ARBA00022525"/>
    </source>
</evidence>
<dbReference type="CDD" id="cd03860">
    <property type="entry name" value="M14_CP_A-B_like"/>
    <property type="match status" value="1"/>
</dbReference>
<evidence type="ECO:0000256" key="11">
    <source>
        <dbReference type="ARBA" id="ARBA00023157"/>
    </source>
</evidence>
<comment type="function">
    <text evidence="12">Involved in the digestion of the blood meal.</text>
</comment>
<evidence type="ECO:0000256" key="7">
    <source>
        <dbReference type="ARBA" id="ARBA00022723"/>
    </source>
</evidence>
<evidence type="ECO:0000256" key="13">
    <source>
        <dbReference type="PROSITE-ProRule" id="PRU01379"/>
    </source>
</evidence>
<evidence type="ECO:0000256" key="9">
    <source>
        <dbReference type="ARBA" id="ARBA00022833"/>
    </source>
</evidence>
<dbReference type="PRINTS" id="PR00765">
    <property type="entry name" value="CRBOXYPTASEA"/>
</dbReference>
<evidence type="ECO:0000256" key="6">
    <source>
        <dbReference type="ARBA" id="ARBA00022670"/>
    </source>
</evidence>
<keyword evidence="11" id="KW-1015">Disulfide bond</keyword>
<evidence type="ECO:0000313" key="16">
    <source>
        <dbReference type="Proteomes" id="UP000218231"/>
    </source>
</evidence>
<dbReference type="SUPFAM" id="SSF53187">
    <property type="entry name" value="Zn-dependent exopeptidases"/>
    <property type="match status" value="1"/>
</dbReference>
<proteinExistence type="inferred from homology"/>
<name>A0A2A2J244_9BILA</name>
<feature type="domain" description="Peptidase M14" evidence="14">
    <location>
        <begin position="53"/>
        <end position="352"/>
    </location>
</feature>
<keyword evidence="5" id="KW-0121">Carboxypeptidase</keyword>
<dbReference type="GO" id="GO:0008270">
    <property type="term" value="F:zinc ion binding"/>
    <property type="evidence" value="ECO:0007669"/>
    <property type="project" value="InterPro"/>
</dbReference>
<dbReference type="FunFam" id="3.40.630.10:FF:000040">
    <property type="entry name" value="zinc carboxypeptidase"/>
    <property type="match status" value="1"/>
</dbReference>
<keyword evidence="9" id="KW-0862">Zinc</keyword>
<gene>
    <name evidence="15" type="ORF">WR25_13805</name>
</gene>
<keyword evidence="16" id="KW-1185">Reference proteome</keyword>
<dbReference type="GO" id="GO:0006508">
    <property type="term" value="P:proteolysis"/>
    <property type="evidence" value="ECO:0007669"/>
    <property type="project" value="UniProtKB-KW"/>
</dbReference>
<dbReference type="SMART" id="SM00631">
    <property type="entry name" value="Zn_pept"/>
    <property type="match status" value="1"/>
</dbReference>
<evidence type="ECO:0000313" key="15">
    <source>
        <dbReference type="EMBL" id="PAV55888.1"/>
    </source>
</evidence>
<dbReference type="PROSITE" id="PS00132">
    <property type="entry name" value="CARBOXYPEPT_ZN_1"/>
    <property type="match status" value="1"/>
</dbReference>
<sequence>MFVQALREQGINEVKVIKKDIGNEIRRERKEMQRSKTRSRRALHNAMNFDDKNYHSYQDMVDFMVKLAEQKPDLVQLLNITNSFEGRRIYGVRIRKQAPIKPSILVDAGVHAREWIAPAVALHMIKKLVTSYGHDPKITRMINKFDWYIIPQVNPDGYEYSRTKDRLWRKTRSLNSTVNKWCTGTDANRNWGYRWGEVGANRSPCSNIYAGSRPYSEPEVAGLKDFITWNIPNLQIYVSLHSYGQLFLSPWGYTMQKPSNYWDQRNAARAAVIAMKNATGVNYNFGSISEIMYPASGTSIDYMQHRGVPYIYGVELRPLDSINGYAFSLPPRYIEPTGDEMLAGLLAIAEYAVVQKRL</sequence>
<keyword evidence="7" id="KW-0479">Metal-binding</keyword>
<dbReference type="AlphaFoldDB" id="A0A2A2J244"/>
<evidence type="ECO:0000256" key="12">
    <source>
        <dbReference type="ARBA" id="ARBA00057299"/>
    </source>
</evidence>
<dbReference type="PROSITE" id="PS52035">
    <property type="entry name" value="PEPTIDASE_M14"/>
    <property type="match status" value="1"/>
</dbReference>
<dbReference type="Pfam" id="PF00246">
    <property type="entry name" value="Peptidase_M14"/>
    <property type="match status" value="1"/>
</dbReference>
<accession>A0A2A2J244</accession>
<evidence type="ECO:0000256" key="10">
    <source>
        <dbReference type="ARBA" id="ARBA00023049"/>
    </source>
</evidence>
<dbReference type="STRING" id="2018661.A0A2A2J244"/>
<protein>
    <recommendedName>
        <fullName evidence="14">Peptidase M14 domain-containing protein</fullName>
    </recommendedName>
</protein>
<comment type="subcellular location">
    <subcellularLocation>
        <location evidence="2">Secreted</location>
    </subcellularLocation>
</comment>
<reference evidence="15 16" key="1">
    <citation type="journal article" date="2017" name="Curr. Biol.">
        <title>Genome architecture and evolution of a unichromosomal asexual nematode.</title>
        <authorList>
            <person name="Fradin H."/>
            <person name="Zegar C."/>
            <person name="Gutwein M."/>
            <person name="Lucas J."/>
            <person name="Kovtun M."/>
            <person name="Corcoran D."/>
            <person name="Baugh L.R."/>
            <person name="Kiontke K."/>
            <person name="Gunsalus K."/>
            <person name="Fitch D.H."/>
            <person name="Piano F."/>
        </authorList>
    </citation>
    <scope>NUCLEOTIDE SEQUENCE [LARGE SCALE GENOMIC DNA]</scope>
    <source>
        <strain evidence="15">PF1309</strain>
    </source>
</reference>
<dbReference type="GO" id="GO:0005615">
    <property type="term" value="C:extracellular space"/>
    <property type="evidence" value="ECO:0007669"/>
    <property type="project" value="TreeGrafter"/>
</dbReference>
<dbReference type="PANTHER" id="PTHR11705">
    <property type="entry name" value="PROTEASE FAMILY M14 CARBOXYPEPTIDASE A,B"/>
    <property type="match status" value="1"/>
</dbReference>
<keyword evidence="10" id="KW-0482">Metalloprotease</keyword>
<dbReference type="Gene3D" id="3.40.630.10">
    <property type="entry name" value="Zn peptidases"/>
    <property type="match status" value="1"/>
</dbReference>
<dbReference type="Proteomes" id="UP000218231">
    <property type="component" value="Unassembled WGS sequence"/>
</dbReference>
<dbReference type="EMBL" id="LIAE01010743">
    <property type="protein sequence ID" value="PAV55888.1"/>
    <property type="molecule type" value="Genomic_DNA"/>
</dbReference>
<keyword evidence="8" id="KW-0378">Hydrolase</keyword>
<comment type="cofactor">
    <cofactor evidence="1">
        <name>Zn(2+)</name>
        <dbReference type="ChEBI" id="CHEBI:29105"/>
    </cofactor>
</comment>
<dbReference type="InterPro" id="IPR057246">
    <property type="entry name" value="CARBOXYPEPT_ZN_1"/>
</dbReference>
<dbReference type="GO" id="GO:0004181">
    <property type="term" value="F:metallocarboxypeptidase activity"/>
    <property type="evidence" value="ECO:0007669"/>
    <property type="project" value="InterPro"/>
</dbReference>
<evidence type="ECO:0000256" key="5">
    <source>
        <dbReference type="ARBA" id="ARBA00022645"/>
    </source>
</evidence>
<keyword evidence="6" id="KW-0645">Protease</keyword>
<dbReference type="InterPro" id="IPR000834">
    <property type="entry name" value="Peptidase_M14"/>
</dbReference>
<feature type="active site" description="Proton donor/acceptor" evidence="13">
    <location>
        <position position="315"/>
    </location>
</feature>
<comment type="similarity">
    <text evidence="3 13">Belongs to the peptidase M14 family.</text>
</comment>
<organism evidence="15 16">
    <name type="scientific">Diploscapter pachys</name>
    <dbReference type="NCBI Taxonomy" id="2018661"/>
    <lineage>
        <taxon>Eukaryota</taxon>
        <taxon>Metazoa</taxon>
        <taxon>Ecdysozoa</taxon>
        <taxon>Nematoda</taxon>
        <taxon>Chromadorea</taxon>
        <taxon>Rhabditida</taxon>
        <taxon>Rhabditina</taxon>
        <taxon>Rhabditomorpha</taxon>
        <taxon>Rhabditoidea</taxon>
        <taxon>Rhabditidae</taxon>
        <taxon>Diploscapter</taxon>
    </lineage>
</organism>
<comment type="caution">
    <text evidence="15">The sequence shown here is derived from an EMBL/GenBank/DDBJ whole genome shotgun (WGS) entry which is preliminary data.</text>
</comment>
<keyword evidence="4" id="KW-0964">Secreted</keyword>
<dbReference type="OrthoDB" id="3626597at2759"/>
<evidence type="ECO:0000259" key="14">
    <source>
        <dbReference type="PROSITE" id="PS52035"/>
    </source>
</evidence>
<evidence type="ECO:0000256" key="8">
    <source>
        <dbReference type="ARBA" id="ARBA00022801"/>
    </source>
</evidence>